<feature type="signal peptide" evidence="1">
    <location>
        <begin position="1"/>
        <end position="27"/>
    </location>
</feature>
<dbReference type="RefSeq" id="WP_275684855.1">
    <property type="nucleotide sequence ID" value="NZ_JAJLJH010000010.1"/>
</dbReference>
<accession>A0A9X1YN26</accession>
<dbReference type="PROSITE" id="PS00018">
    <property type="entry name" value="EF_HAND_1"/>
    <property type="match status" value="1"/>
</dbReference>
<dbReference type="InterPro" id="IPR011992">
    <property type="entry name" value="EF-hand-dom_pair"/>
</dbReference>
<comment type="caution">
    <text evidence="3">The sequence shown here is derived from an EMBL/GenBank/DDBJ whole genome shotgun (WGS) entry which is preliminary data.</text>
</comment>
<evidence type="ECO:0000259" key="2">
    <source>
        <dbReference type="PROSITE" id="PS50222"/>
    </source>
</evidence>
<keyword evidence="1" id="KW-0732">Signal</keyword>
<dbReference type="PROSITE" id="PS50222">
    <property type="entry name" value="EF_HAND_2"/>
    <property type="match status" value="1"/>
</dbReference>
<dbReference type="EMBL" id="JAJLJH010000010">
    <property type="protein sequence ID" value="MCK9688812.1"/>
    <property type="molecule type" value="Genomic_DNA"/>
</dbReference>
<dbReference type="SUPFAM" id="SSF47473">
    <property type="entry name" value="EF-hand"/>
    <property type="match status" value="1"/>
</dbReference>
<dbReference type="Gene3D" id="1.10.238.10">
    <property type="entry name" value="EF-hand"/>
    <property type="match status" value="1"/>
</dbReference>
<name>A0A9X1YN26_9BURK</name>
<dbReference type="InterPro" id="IPR002048">
    <property type="entry name" value="EF_hand_dom"/>
</dbReference>
<dbReference type="InterPro" id="IPR018247">
    <property type="entry name" value="EF_Hand_1_Ca_BS"/>
</dbReference>
<dbReference type="GO" id="GO:0005509">
    <property type="term" value="F:calcium ion binding"/>
    <property type="evidence" value="ECO:0007669"/>
    <property type="project" value="InterPro"/>
</dbReference>
<protein>
    <recommendedName>
        <fullName evidence="2">EF-hand domain-containing protein</fullName>
    </recommendedName>
</protein>
<feature type="domain" description="EF-hand" evidence="2">
    <location>
        <begin position="44"/>
        <end position="68"/>
    </location>
</feature>
<keyword evidence="4" id="KW-1185">Reference proteome</keyword>
<organism evidence="3 4">
    <name type="scientific">Scleromatobacter humisilvae</name>
    <dbReference type="NCBI Taxonomy" id="2897159"/>
    <lineage>
        <taxon>Bacteria</taxon>
        <taxon>Pseudomonadati</taxon>
        <taxon>Pseudomonadota</taxon>
        <taxon>Betaproteobacteria</taxon>
        <taxon>Burkholderiales</taxon>
        <taxon>Sphaerotilaceae</taxon>
        <taxon>Scleromatobacter</taxon>
    </lineage>
</organism>
<gene>
    <name evidence="3" type="ORF">LPC04_24120</name>
</gene>
<evidence type="ECO:0000256" key="1">
    <source>
        <dbReference type="SAM" id="SignalP"/>
    </source>
</evidence>
<sequence length="103" mass="11424">MKTSLRQLALASAVLAVTASFALPSLAQDVRREDSVTFYLQAGKIDANKDGMVSKKEFMDAMSKTWDMHMAEAKKADPAMPRDKMTLQQYLEFSKMFGLNIGG</sequence>
<dbReference type="Proteomes" id="UP001139353">
    <property type="component" value="Unassembled WGS sequence"/>
</dbReference>
<dbReference type="AlphaFoldDB" id="A0A9X1YN26"/>
<evidence type="ECO:0000313" key="4">
    <source>
        <dbReference type="Proteomes" id="UP001139353"/>
    </source>
</evidence>
<feature type="chain" id="PRO_5040779060" description="EF-hand domain-containing protein" evidence="1">
    <location>
        <begin position="28"/>
        <end position="103"/>
    </location>
</feature>
<evidence type="ECO:0000313" key="3">
    <source>
        <dbReference type="EMBL" id="MCK9688812.1"/>
    </source>
</evidence>
<reference evidence="3" key="1">
    <citation type="submission" date="2021-11" db="EMBL/GenBank/DDBJ databases">
        <title>BS-T2-15 a new species belonging to the Comamonadaceae family isolated from the soil of a French oak forest.</title>
        <authorList>
            <person name="Mieszkin S."/>
            <person name="Alain K."/>
        </authorList>
    </citation>
    <scope>NUCLEOTIDE SEQUENCE</scope>
    <source>
        <strain evidence="3">BS-T2-15</strain>
    </source>
</reference>
<proteinExistence type="predicted"/>